<dbReference type="Proteomes" id="UP001229313">
    <property type="component" value="Chromosome"/>
</dbReference>
<dbReference type="InterPro" id="IPR005545">
    <property type="entry name" value="YCII"/>
</dbReference>
<keyword evidence="4" id="KW-1185">Reference proteome</keyword>
<organism evidence="3 4">
    <name type="scientific">Lysobacter yananisis</name>
    <dbReference type="NCBI Taxonomy" id="1003114"/>
    <lineage>
        <taxon>Bacteria</taxon>
        <taxon>Pseudomonadati</taxon>
        <taxon>Pseudomonadota</taxon>
        <taxon>Gammaproteobacteria</taxon>
        <taxon>Lysobacterales</taxon>
        <taxon>Lysobacteraceae</taxon>
        <taxon>Lysobacter</taxon>
    </lineage>
</organism>
<evidence type="ECO:0000313" key="4">
    <source>
        <dbReference type="Proteomes" id="UP001229313"/>
    </source>
</evidence>
<comment type="similarity">
    <text evidence="1">Belongs to the YciI family.</text>
</comment>
<sequence length="141" mass="15301">MKFMLIVKATPDSEAGVMPGTELLAAMGAYNEELVRAGVLLAGEGLHPSARGARVYFDGRARRVADGPFDAPGELIAGFWLIQARSLEEAVEWVKRVPNPDGAQSQIEIRRVFDAADFGEALTPELQATEARLREQVGGRH</sequence>
<dbReference type="InterPro" id="IPR011008">
    <property type="entry name" value="Dimeric_a/b-barrel"/>
</dbReference>
<feature type="domain" description="YCII-related" evidence="2">
    <location>
        <begin position="1"/>
        <end position="113"/>
    </location>
</feature>
<evidence type="ECO:0000313" key="3">
    <source>
        <dbReference type="EMBL" id="WMT04767.1"/>
    </source>
</evidence>
<dbReference type="PANTHER" id="PTHR35174">
    <property type="entry name" value="BLL7171 PROTEIN-RELATED"/>
    <property type="match status" value="1"/>
</dbReference>
<dbReference type="Gene3D" id="3.30.70.1060">
    <property type="entry name" value="Dimeric alpha+beta barrel"/>
    <property type="match status" value="1"/>
</dbReference>
<name>A0ABY9PFZ2_9GAMM</name>
<evidence type="ECO:0000256" key="1">
    <source>
        <dbReference type="ARBA" id="ARBA00007689"/>
    </source>
</evidence>
<dbReference type="Pfam" id="PF03795">
    <property type="entry name" value="YCII"/>
    <property type="match status" value="1"/>
</dbReference>
<gene>
    <name evidence="3" type="ORF">RDV84_07995</name>
</gene>
<reference evidence="3 4" key="1">
    <citation type="submission" date="2023-08" db="EMBL/GenBank/DDBJ databases">
        <title>The whole genome sequence of Lysobacter yananisis.</title>
        <authorList>
            <person name="Sun H."/>
        </authorList>
    </citation>
    <scope>NUCLEOTIDE SEQUENCE [LARGE SCALE GENOMIC DNA]</scope>
    <source>
        <strain evidence="3 4">SNNU513</strain>
    </source>
</reference>
<dbReference type="SUPFAM" id="SSF54909">
    <property type="entry name" value="Dimeric alpha+beta barrel"/>
    <property type="match status" value="1"/>
</dbReference>
<dbReference type="EMBL" id="CP133568">
    <property type="protein sequence ID" value="WMT04767.1"/>
    <property type="molecule type" value="Genomic_DNA"/>
</dbReference>
<protein>
    <submittedName>
        <fullName evidence="3">YciI family protein</fullName>
    </submittedName>
</protein>
<evidence type="ECO:0000259" key="2">
    <source>
        <dbReference type="Pfam" id="PF03795"/>
    </source>
</evidence>
<dbReference type="RefSeq" id="WP_057949546.1">
    <property type="nucleotide sequence ID" value="NZ_CP133568.1"/>
</dbReference>
<accession>A0ABY9PFZ2</accession>
<proteinExistence type="inferred from homology"/>
<dbReference type="PANTHER" id="PTHR35174:SF4">
    <property type="entry name" value="BLL7163 PROTEIN"/>
    <property type="match status" value="1"/>
</dbReference>